<evidence type="ECO:0000313" key="8">
    <source>
        <dbReference type="Proteomes" id="UP000317648"/>
    </source>
</evidence>
<evidence type="ECO:0000313" key="7">
    <source>
        <dbReference type="EMBL" id="QDU96193.1"/>
    </source>
</evidence>
<protein>
    <submittedName>
        <fullName evidence="7">Arylsulfatase</fullName>
        <ecNumber evidence="7">3.1.6.1</ecNumber>
    </submittedName>
</protein>
<dbReference type="RefSeq" id="WP_197442402.1">
    <property type="nucleotide sequence ID" value="NZ_CP036433.1"/>
</dbReference>
<feature type="domain" description="Sulfatase N-terminal" evidence="6">
    <location>
        <begin position="28"/>
        <end position="349"/>
    </location>
</feature>
<keyword evidence="4" id="KW-0106">Calcium</keyword>
<evidence type="ECO:0000259" key="6">
    <source>
        <dbReference type="Pfam" id="PF00884"/>
    </source>
</evidence>
<dbReference type="InterPro" id="IPR024607">
    <property type="entry name" value="Sulfatase_CS"/>
</dbReference>
<proteinExistence type="inferred from homology"/>
<dbReference type="Proteomes" id="UP000317648">
    <property type="component" value="Chromosome"/>
</dbReference>
<dbReference type="KEGG" id="lcre:Pla8534_40120"/>
<comment type="similarity">
    <text evidence="1">Belongs to the sulfatase family.</text>
</comment>
<evidence type="ECO:0000256" key="5">
    <source>
        <dbReference type="SAM" id="SignalP"/>
    </source>
</evidence>
<evidence type="ECO:0000256" key="2">
    <source>
        <dbReference type="ARBA" id="ARBA00022723"/>
    </source>
</evidence>
<sequence precursor="true">MMYLRFLAPLCALLAVLTAAVAVAAEKPNVVIIFADDQGYQDLGCYGSPHIKTPHIDGLAGEGMRFTSFYSAYCVCSASRASLMTGCYQPRLNMPGVLGPHSQTGLHPDEVTIADMLKTVGYATQMIGKWHLGDQPETLPTAQGFDHYLGLPYSNDMARSKGWGNDADDLDKIWIEKKWDIYNNSLYQDKKEVESPVNQTTLTDRYTEEALKFIRANREGPFFLHFCHAMPHVPLFVNDERYNADPHQAYKLTIEHIDSSVGKILATLEELGIADNTLVIYTSDNGPWLSKKHHGGSALPLRAGKATTYEGGMRVPGIIRWPAQVPAGAVCHEVAGTIDLLPTIAAASGAKLPGHAIDGLDITALLHDPKSPSPHRETGYYYYRNGRVEAVRRGEWKLRPSDKTPELYNLEADISESTNVAAENPQVVAELTKLAAAYDADLKAHSRPLWRKPK</sequence>
<accession>A0A518DWI5</accession>
<reference evidence="7 8" key="1">
    <citation type="submission" date="2019-02" db="EMBL/GenBank/DDBJ databases">
        <title>Deep-cultivation of Planctomycetes and their phenomic and genomic characterization uncovers novel biology.</title>
        <authorList>
            <person name="Wiegand S."/>
            <person name="Jogler M."/>
            <person name="Boedeker C."/>
            <person name="Pinto D."/>
            <person name="Vollmers J."/>
            <person name="Rivas-Marin E."/>
            <person name="Kohn T."/>
            <person name="Peeters S.H."/>
            <person name="Heuer A."/>
            <person name="Rast P."/>
            <person name="Oberbeckmann S."/>
            <person name="Bunk B."/>
            <person name="Jeske O."/>
            <person name="Meyerdierks A."/>
            <person name="Storesund J.E."/>
            <person name="Kallscheuer N."/>
            <person name="Luecker S."/>
            <person name="Lage O.M."/>
            <person name="Pohl T."/>
            <person name="Merkel B.J."/>
            <person name="Hornburger P."/>
            <person name="Mueller R.-W."/>
            <person name="Bruemmer F."/>
            <person name="Labrenz M."/>
            <person name="Spormann A.M."/>
            <person name="Op den Camp H."/>
            <person name="Overmann J."/>
            <person name="Amann R."/>
            <person name="Jetten M.S.M."/>
            <person name="Mascher T."/>
            <person name="Medema M.H."/>
            <person name="Devos D.P."/>
            <person name="Kaster A.-K."/>
            <person name="Ovreas L."/>
            <person name="Rohde M."/>
            <person name="Galperin M.Y."/>
            <person name="Jogler C."/>
        </authorList>
    </citation>
    <scope>NUCLEOTIDE SEQUENCE [LARGE SCALE GENOMIC DNA]</scope>
    <source>
        <strain evidence="7 8">Pla85_3_4</strain>
    </source>
</reference>
<dbReference type="Gene3D" id="3.30.1120.10">
    <property type="match status" value="1"/>
</dbReference>
<dbReference type="InterPro" id="IPR050738">
    <property type="entry name" value="Sulfatase"/>
</dbReference>
<keyword evidence="2" id="KW-0479">Metal-binding</keyword>
<keyword evidence="8" id="KW-1185">Reference proteome</keyword>
<dbReference type="InterPro" id="IPR000917">
    <property type="entry name" value="Sulfatase_N"/>
</dbReference>
<name>A0A518DWI5_9BACT</name>
<evidence type="ECO:0000256" key="1">
    <source>
        <dbReference type="ARBA" id="ARBA00008779"/>
    </source>
</evidence>
<evidence type="ECO:0000256" key="3">
    <source>
        <dbReference type="ARBA" id="ARBA00022801"/>
    </source>
</evidence>
<dbReference type="CDD" id="cd16026">
    <property type="entry name" value="GALNS_like"/>
    <property type="match status" value="1"/>
</dbReference>
<dbReference type="AlphaFoldDB" id="A0A518DWI5"/>
<dbReference type="InterPro" id="IPR017850">
    <property type="entry name" value="Alkaline_phosphatase_core_sf"/>
</dbReference>
<dbReference type="SUPFAM" id="SSF53649">
    <property type="entry name" value="Alkaline phosphatase-like"/>
    <property type="match status" value="1"/>
</dbReference>
<dbReference type="GO" id="GO:0004065">
    <property type="term" value="F:arylsulfatase activity"/>
    <property type="evidence" value="ECO:0007669"/>
    <property type="project" value="UniProtKB-EC"/>
</dbReference>
<dbReference type="GO" id="GO:0046872">
    <property type="term" value="F:metal ion binding"/>
    <property type="evidence" value="ECO:0007669"/>
    <property type="project" value="UniProtKB-KW"/>
</dbReference>
<feature type="signal peptide" evidence="5">
    <location>
        <begin position="1"/>
        <end position="24"/>
    </location>
</feature>
<feature type="chain" id="PRO_5021817351" evidence="5">
    <location>
        <begin position="25"/>
        <end position="454"/>
    </location>
</feature>
<dbReference type="EMBL" id="CP036433">
    <property type="protein sequence ID" value="QDU96193.1"/>
    <property type="molecule type" value="Genomic_DNA"/>
</dbReference>
<dbReference type="Gene3D" id="3.40.720.10">
    <property type="entry name" value="Alkaline Phosphatase, subunit A"/>
    <property type="match status" value="1"/>
</dbReference>
<dbReference type="EC" id="3.1.6.1" evidence="7"/>
<dbReference type="Pfam" id="PF00884">
    <property type="entry name" value="Sulfatase"/>
    <property type="match status" value="1"/>
</dbReference>
<organism evidence="7 8">
    <name type="scientific">Lignipirellula cremea</name>
    <dbReference type="NCBI Taxonomy" id="2528010"/>
    <lineage>
        <taxon>Bacteria</taxon>
        <taxon>Pseudomonadati</taxon>
        <taxon>Planctomycetota</taxon>
        <taxon>Planctomycetia</taxon>
        <taxon>Pirellulales</taxon>
        <taxon>Pirellulaceae</taxon>
        <taxon>Lignipirellula</taxon>
    </lineage>
</organism>
<keyword evidence="3 7" id="KW-0378">Hydrolase</keyword>
<dbReference type="PANTHER" id="PTHR42693:SF53">
    <property type="entry name" value="ENDO-4-O-SULFATASE"/>
    <property type="match status" value="1"/>
</dbReference>
<evidence type="ECO:0000256" key="4">
    <source>
        <dbReference type="ARBA" id="ARBA00022837"/>
    </source>
</evidence>
<keyword evidence="5" id="KW-0732">Signal</keyword>
<gene>
    <name evidence="7" type="primary">atsA_36</name>
    <name evidence="7" type="ORF">Pla8534_40120</name>
</gene>
<dbReference type="PROSITE" id="PS00149">
    <property type="entry name" value="SULFATASE_2"/>
    <property type="match status" value="1"/>
</dbReference>
<dbReference type="PANTHER" id="PTHR42693">
    <property type="entry name" value="ARYLSULFATASE FAMILY MEMBER"/>
    <property type="match status" value="1"/>
</dbReference>